<dbReference type="SUPFAM" id="SSF144091">
    <property type="entry name" value="Rhomboid-like"/>
    <property type="match status" value="1"/>
</dbReference>
<gene>
    <name evidence="6" type="primary">rrtA</name>
    <name evidence="6" type="ORF">ACFFUV_07170</name>
</gene>
<protein>
    <submittedName>
        <fullName evidence="6">Rhombosortase</fullName>
        <ecNumber evidence="6">3.4.21.-</ecNumber>
    </submittedName>
</protein>
<dbReference type="InterPro" id="IPR035952">
    <property type="entry name" value="Rhomboid-like_sf"/>
</dbReference>
<accession>A0ABV5HLX2</accession>
<dbReference type="GO" id="GO:0016787">
    <property type="term" value="F:hydrolase activity"/>
    <property type="evidence" value="ECO:0007669"/>
    <property type="project" value="UniProtKB-KW"/>
</dbReference>
<dbReference type="NCBIfam" id="TIGR03902">
    <property type="entry name" value="rhom_GG_sort"/>
    <property type="match status" value="1"/>
</dbReference>
<keyword evidence="2" id="KW-0812">Transmembrane</keyword>
<dbReference type="Pfam" id="PF01694">
    <property type="entry name" value="Rhomboid"/>
    <property type="match status" value="1"/>
</dbReference>
<name>A0ABV5HLX2_9VIBR</name>
<keyword evidence="3" id="KW-1133">Transmembrane helix</keyword>
<evidence type="ECO:0000256" key="4">
    <source>
        <dbReference type="ARBA" id="ARBA00023136"/>
    </source>
</evidence>
<keyword evidence="4" id="KW-0472">Membrane</keyword>
<dbReference type="EC" id="3.4.21.-" evidence="6"/>
<evidence type="ECO:0000313" key="7">
    <source>
        <dbReference type="Proteomes" id="UP001589645"/>
    </source>
</evidence>
<feature type="domain" description="Peptidase S54 rhomboid" evidence="5">
    <location>
        <begin position="36"/>
        <end position="172"/>
    </location>
</feature>
<evidence type="ECO:0000256" key="3">
    <source>
        <dbReference type="ARBA" id="ARBA00022989"/>
    </source>
</evidence>
<dbReference type="RefSeq" id="WP_390190784.1">
    <property type="nucleotide sequence ID" value="NZ_JBHMEP010000001.1"/>
</dbReference>
<sequence>MNLYLLLFVISLLCLGLQFEPMHSLSVWDRSAIIDGQWWRILTGNFTHTNYTHLGMNLAGLWIISSIFSPSSKSLLLTLVVCSIAVGIGNFASDMTLYVGLSGALHGLFAYGALKEALHGRQSSWLLVAGLVGKILWEQFVGASETTSAMIGARVAIESHLAGAISGLLLGYGESIVRRQSADKKNA</sequence>
<comment type="subcellular location">
    <subcellularLocation>
        <location evidence="1">Membrane</location>
        <topology evidence="1">Multi-pass membrane protein</topology>
    </subcellularLocation>
</comment>
<dbReference type="Gene3D" id="1.20.1540.10">
    <property type="entry name" value="Rhomboid-like"/>
    <property type="match status" value="1"/>
</dbReference>
<dbReference type="InterPro" id="IPR023826">
    <property type="entry name" value="Rhom-like_SP_proteobac"/>
</dbReference>
<reference evidence="6 7" key="1">
    <citation type="submission" date="2024-09" db="EMBL/GenBank/DDBJ databases">
        <authorList>
            <person name="Sun Q."/>
            <person name="Mori K."/>
        </authorList>
    </citation>
    <scope>NUCLEOTIDE SEQUENCE [LARGE SCALE GENOMIC DNA]</scope>
    <source>
        <strain evidence="6 7">CECT 8064</strain>
    </source>
</reference>
<keyword evidence="6" id="KW-0378">Hydrolase</keyword>
<evidence type="ECO:0000256" key="1">
    <source>
        <dbReference type="ARBA" id="ARBA00004141"/>
    </source>
</evidence>
<dbReference type="PANTHER" id="PTHR43731:SF16">
    <property type="entry name" value="RHOMBOSORTASE"/>
    <property type="match status" value="1"/>
</dbReference>
<keyword evidence="7" id="KW-1185">Reference proteome</keyword>
<evidence type="ECO:0000313" key="6">
    <source>
        <dbReference type="EMBL" id="MFB9134757.1"/>
    </source>
</evidence>
<proteinExistence type="predicted"/>
<organism evidence="6 7">
    <name type="scientific">Vibrio olivae</name>
    <dbReference type="NCBI Taxonomy" id="1243002"/>
    <lineage>
        <taxon>Bacteria</taxon>
        <taxon>Pseudomonadati</taxon>
        <taxon>Pseudomonadota</taxon>
        <taxon>Gammaproteobacteria</taxon>
        <taxon>Vibrionales</taxon>
        <taxon>Vibrionaceae</taxon>
        <taxon>Vibrio</taxon>
    </lineage>
</organism>
<evidence type="ECO:0000259" key="5">
    <source>
        <dbReference type="Pfam" id="PF01694"/>
    </source>
</evidence>
<dbReference type="InterPro" id="IPR022764">
    <property type="entry name" value="Peptidase_S54_rhomboid_dom"/>
</dbReference>
<dbReference type="InterPro" id="IPR050925">
    <property type="entry name" value="Rhomboid_protease_S54"/>
</dbReference>
<evidence type="ECO:0000256" key="2">
    <source>
        <dbReference type="ARBA" id="ARBA00022692"/>
    </source>
</evidence>
<dbReference type="PANTHER" id="PTHR43731">
    <property type="entry name" value="RHOMBOID PROTEASE"/>
    <property type="match status" value="1"/>
</dbReference>
<comment type="caution">
    <text evidence="6">The sequence shown here is derived from an EMBL/GenBank/DDBJ whole genome shotgun (WGS) entry which is preliminary data.</text>
</comment>
<dbReference type="Proteomes" id="UP001589645">
    <property type="component" value="Unassembled WGS sequence"/>
</dbReference>
<dbReference type="EMBL" id="JBHMEP010000001">
    <property type="protein sequence ID" value="MFB9134757.1"/>
    <property type="molecule type" value="Genomic_DNA"/>
</dbReference>